<gene>
    <name evidence="1" type="ORF">CVO96_18230</name>
</gene>
<name>A0A2K3UTL4_9DEIO</name>
<protein>
    <submittedName>
        <fullName evidence="1">Uncharacterized protein</fullName>
    </submittedName>
</protein>
<keyword evidence="2" id="KW-1185">Reference proteome</keyword>
<comment type="caution">
    <text evidence="1">The sequence shown here is derived from an EMBL/GenBank/DDBJ whole genome shotgun (WGS) entry which is preliminary data.</text>
</comment>
<dbReference type="OrthoDB" id="1164008at2"/>
<dbReference type="RefSeq" id="WP_103313860.1">
    <property type="nucleotide sequence ID" value="NZ_PPPD01000002.1"/>
</dbReference>
<evidence type="ECO:0000313" key="1">
    <source>
        <dbReference type="EMBL" id="PNY79876.1"/>
    </source>
</evidence>
<sequence>MIRTKRVQSGDWRTVEWFWNASGTAFFQAPAGAQIKVRYGVGWFGFDRQKQTLDGVRFKKLTIGTASIARARMQVRVAQTVDVTYDVYPGNVSITTPEIPV</sequence>
<dbReference type="AlphaFoldDB" id="A0A2K3UTL4"/>
<reference evidence="1 2" key="1">
    <citation type="submission" date="2018-01" db="EMBL/GenBank/DDBJ databases">
        <title>Deinococcus koreensis sp. nov., a radiation-resistant bacterium isolated from river water.</title>
        <authorList>
            <person name="Choi A."/>
        </authorList>
    </citation>
    <scope>NUCLEOTIDE SEQUENCE [LARGE SCALE GENOMIC DNA]</scope>
    <source>
        <strain evidence="1 2">SJW1-2</strain>
    </source>
</reference>
<proteinExistence type="predicted"/>
<dbReference type="EMBL" id="PPPD01000002">
    <property type="protein sequence ID" value="PNY79876.1"/>
    <property type="molecule type" value="Genomic_DNA"/>
</dbReference>
<organism evidence="1 2">
    <name type="scientific">Deinococcus koreensis</name>
    <dbReference type="NCBI Taxonomy" id="2054903"/>
    <lineage>
        <taxon>Bacteria</taxon>
        <taxon>Thermotogati</taxon>
        <taxon>Deinococcota</taxon>
        <taxon>Deinococci</taxon>
        <taxon>Deinococcales</taxon>
        <taxon>Deinococcaceae</taxon>
        <taxon>Deinococcus</taxon>
    </lineage>
</organism>
<accession>A0A2K3UTL4</accession>
<dbReference type="Proteomes" id="UP000236379">
    <property type="component" value="Unassembled WGS sequence"/>
</dbReference>
<evidence type="ECO:0000313" key="2">
    <source>
        <dbReference type="Proteomes" id="UP000236379"/>
    </source>
</evidence>